<protein>
    <submittedName>
        <fullName evidence="1">Uncharacterized protein</fullName>
    </submittedName>
</protein>
<evidence type="ECO:0000313" key="1">
    <source>
        <dbReference type="EMBL" id="KAG5441983.1"/>
    </source>
</evidence>
<organism evidence="1 2">
    <name type="scientific">Clonorchis sinensis</name>
    <name type="common">Chinese liver fluke</name>
    <dbReference type="NCBI Taxonomy" id="79923"/>
    <lineage>
        <taxon>Eukaryota</taxon>
        <taxon>Metazoa</taxon>
        <taxon>Spiralia</taxon>
        <taxon>Lophotrochozoa</taxon>
        <taxon>Platyhelminthes</taxon>
        <taxon>Trematoda</taxon>
        <taxon>Digenea</taxon>
        <taxon>Opisthorchiida</taxon>
        <taxon>Opisthorchiata</taxon>
        <taxon>Opisthorchiidae</taxon>
        <taxon>Clonorchis</taxon>
    </lineage>
</organism>
<dbReference type="InParanoid" id="A0A419Q210"/>
<gene>
    <name evidence="1" type="ORF">CSKR_110757</name>
</gene>
<proteinExistence type="predicted"/>
<reference evidence="1 2" key="2">
    <citation type="journal article" date="2021" name="Genomics">
        <title>High-quality reference genome for Clonorchis sinensis.</title>
        <authorList>
            <person name="Young N.D."/>
            <person name="Stroehlein A.J."/>
            <person name="Kinkar L."/>
            <person name="Wang T."/>
            <person name="Sohn W.M."/>
            <person name="Chang B.C.H."/>
            <person name="Kaur P."/>
            <person name="Weisz D."/>
            <person name="Dudchenko O."/>
            <person name="Aiden E.L."/>
            <person name="Korhonen P.K."/>
            <person name="Gasser R.B."/>
        </authorList>
    </citation>
    <scope>NUCLEOTIDE SEQUENCE [LARGE SCALE GENOMIC DNA]</scope>
    <source>
        <strain evidence="1">Cs-k2</strain>
    </source>
</reference>
<accession>A0A419Q210</accession>
<reference evidence="1 2" key="1">
    <citation type="journal article" date="2018" name="Biotechnol. Adv.">
        <title>Improved genomic resources and new bioinformatic workflow for the carcinogenic parasite Clonorchis sinensis: Biotechnological implications.</title>
        <authorList>
            <person name="Wang D."/>
            <person name="Korhonen P.K."/>
            <person name="Gasser R.B."/>
            <person name="Young N.D."/>
        </authorList>
    </citation>
    <scope>NUCLEOTIDE SEQUENCE [LARGE SCALE GENOMIC DNA]</scope>
    <source>
        <strain evidence="1">Cs-k2</strain>
    </source>
</reference>
<dbReference type="AlphaFoldDB" id="A0A419Q210"/>
<sequence length="146" mass="16670">MGKRDHGGLAYNNRPRQKAPTTPKRLVTSFASPCHSKFRPPLDFGHSKLGRRNIFHPGRRIRWFQPRLKDVPDLPFGGEKCSKVLPDGYPNRREYGYTTDFVQEPIYMGDSPSLKSIPSDLPSPPSRFHNPVNIVKINVMTDVKSR</sequence>
<comment type="caution">
    <text evidence="1">The sequence shown here is derived from an EMBL/GenBank/DDBJ whole genome shotgun (WGS) entry which is preliminary data.</text>
</comment>
<name>A0A419Q210_CLOSI</name>
<dbReference type="EMBL" id="NIRI02000076">
    <property type="protein sequence ID" value="KAG5441983.1"/>
    <property type="molecule type" value="Genomic_DNA"/>
</dbReference>
<dbReference type="Proteomes" id="UP000286415">
    <property type="component" value="Unassembled WGS sequence"/>
</dbReference>
<evidence type="ECO:0000313" key="2">
    <source>
        <dbReference type="Proteomes" id="UP000286415"/>
    </source>
</evidence>
<keyword evidence="2" id="KW-1185">Reference proteome</keyword>